<evidence type="ECO:0000256" key="3">
    <source>
        <dbReference type="ARBA" id="ARBA00023002"/>
    </source>
</evidence>
<dbReference type="InterPro" id="IPR036188">
    <property type="entry name" value="FAD/NAD-bd_sf"/>
</dbReference>
<dbReference type="OrthoDB" id="10254877at2759"/>
<comment type="catalytic activity">
    <reaction evidence="4">
        <text>succinate + NAD(+) = fumarate + NADH + H(+)</text>
        <dbReference type="Rhea" id="RHEA:18281"/>
        <dbReference type="ChEBI" id="CHEBI:15378"/>
        <dbReference type="ChEBI" id="CHEBI:29806"/>
        <dbReference type="ChEBI" id="CHEBI:30031"/>
        <dbReference type="ChEBI" id="CHEBI:57540"/>
        <dbReference type="ChEBI" id="CHEBI:57945"/>
        <dbReference type="EC" id="1.3.1.6"/>
    </reaction>
</comment>
<dbReference type="InterPro" id="IPR003953">
    <property type="entry name" value="FAD-dep_OxRdtase_2_FAD-bd"/>
</dbReference>
<feature type="domain" description="FAD-dependent oxidoreductase 2 FAD-binding" evidence="5">
    <location>
        <begin position="9"/>
        <end position="469"/>
    </location>
</feature>
<dbReference type="InterPro" id="IPR027477">
    <property type="entry name" value="Succ_DH/fumarate_Rdtase_cat_sf"/>
</dbReference>
<dbReference type="Pfam" id="PF00890">
    <property type="entry name" value="FAD_binding_2"/>
    <property type="match status" value="1"/>
</dbReference>
<dbReference type="SUPFAM" id="SSF56425">
    <property type="entry name" value="Succinate dehydrogenase/fumarate reductase flavoprotein, catalytic domain"/>
    <property type="match status" value="1"/>
</dbReference>
<keyword evidence="2 4" id="KW-0274">FAD</keyword>
<gene>
    <name evidence="6" type="primary">FRD1_0</name>
    <name evidence="6" type="ORF">Cantr_03022</name>
</gene>
<proteinExistence type="inferred from homology"/>
<dbReference type="Proteomes" id="UP000253472">
    <property type="component" value="Unassembled WGS sequence"/>
</dbReference>
<dbReference type="Gene3D" id="3.90.700.10">
    <property type="entry name" value="Succinate dehydrogenase/fumarate reductase flavoprotein, catalytic domain"/>
    <property type="match status" value="1"/>
</dbReference>
<dbReference type="AlphaFoldDB" id="A0A367YQC4"/>
<comment type="similarity">
    <text evidence="4">Belongs to the FAD-dependent oxidoreductase 2 family. FRD/SDH subfamily.</text>
</comment>
<sequence>MSKSVDKYDTIVVGSGLAGLTTTYLLLKSGQRVLLLEKCDKLGGNSIKASSGINGVPTKYQPQPQVDSVDSFIADTLKSGKKLNDRQMVNILTQNSKSAIDWLNDEINVDLTHVVLLGGHSHARTHKGDKLPPGFAIVSGLTKKIDAIQEESPERVNIEKEATLSKILMEEGRVKGIAYEDRDQATHEVDADNVVLATGGFSADLGPTSLLRKYRPDLIDFPLSNGVQTTGDGQKIAERDVNAELSLMDKVQVHPTGFMKLDNPNENWKFLCGELMRGIGGVLLSPMTGWRFVDELKTRDVVSEAVLAKSQIPSDNEIGLQTENKYGSVLVIGADDCSKATSHIGFYKSQGLLKEGSVEDLLTLLKRLNPSLSLTLSQLKQKFAGLNKIVDGKDRDPLGRTNFGGHFGDENLCFGVTTPVLHFTMGGIKVNSDNSKVMTKTGETIPNLFAIGEVSSGVHGNNRLGGSSLLECVVFGRFVSQNIIFDTKL</sequence>
<dbReference type="NCBIfam" id="TIGR01813">
    <property type="entry name" value="flavo_cyto_c"/>
    <property type="match status" value="1"/>
</dbReference>
<evidence type="ECO:0000259" key="5">
    <source>
        <dbReference type="Pfam" id="PF00890"/>
    </source>
</evidence>
<dbReference type="Gene3D" id="3.50.50.60">
    <property type="entry name" value="FAD/NAD(P)-binding domain"/>
    <property type="match status" value="1"/>
</dbReference>
<comment type="caution">
    <text evidence="6">The sequence shown here is derived from an EMBL/GenBank/DDBJ whole genome shotgun (WGS) entry which is preliminary data.</text>
</comment>
<evidence type="ECO:0000256" key="2">
    <source>
        <dbReference type="ARBA" id="ARBA00022827"/>
    </source>
</evidence>
<keyword evidence="1 4" id="KW-0285">Flavoprotein</keyword>
<comment type="function">
    <text evidence="4">Irreversibly catalyzes the reduction of fumarate to succinate.</text>
</comment>
<dbReference type="GO" id="GO:0016156">
    <property type="term" value="F:fumarate reductase (NADH) activity"/>
    <property type="evidence" value="ECO:0007669"/>
    <property type="project" value="UniProtKB-EC"/>
</dbReference>
<comment type="cofactor">
    <cofactor evidence="4">
        <name>FAD</name>
        <dbReference type="ChEBI" id="CHEBI:57692"/>
    </cofactor>
    <text evidence="4">Binds 1 FAD per monomer.</text>
</comment>
<keyword evidence="7" id="KW-1185">Reference proteome</keyword>
<organism evidence="6 7">
    <name type="scientific">Candida viswanathii</name>
    <dbReference type="NCBI Taxonomy" id="5486"/>
    <lineage>
        <taxon>Eukaryota</taxon>
        <taxon>Fungi</taxon>
        <taxon>Dikarya</taxon>
        <taxon>Ascomycota</taxon>
        <taxon>Saccharomycotina</taxon>
        <taxon>Pichiomycetes</taxon>
        <taxon>Debaryomycetaceae</taxon>
        <taxon>Candida/Lodderomyces clade</taxon>
        <taxon>Candida</taxon>
    </lineage>
</organism>
<protein>
    <recommendedName>
        <fullName evidence="4">Fumarate reductase</fullName>
        <ecNumber evidence="4">1.3.1.6</ecNumber>
    </recommendedName>
</protein>
<dbReference type="InterPro" id="IPR010960">
    <property type="entry name" value="Flavocytochrome_c"/>
</dbReference>
<evidence type="ECO:0000313" key="7">
    <source>
        <dbReference type="Proteomes" id="UP000253472"/>
    </source>
</evidence>
<dbReference type="PANTHER" id="PTHR43400:SF1">
    <property type="entry name" value="FUMARATE REDUCTASE"/>
    <property type="match status" value="1"/>
</dbReference>
<evidence type="ECO:0000313" key="6">
    <source>
        <dbReference type="EMBL" id="RCK67212.1"/>
    </source>
</evidence>
<dbReference type="InterPro" id="IPR050315">
    <property type="entry name" value="FAD-oxidoreductase_2"/>
</dbReference>
<dbReference type="GO" id="GO:0010181">
    <property type="term" value="F:FMN binding"/>
    <property type="evidence" value="ECO:0007669"/>
    <property type="project" value="InterPro"/>
</dbReference>
<dbReference type="SUPFAM" id="SSF51905">
    <property type="entry name" value="FAD/NAD(P)-binding domain"/>
    <property type="match status" value="1"/>
</dbReference>
<reference evidence="6 7" key="1">
    <citation type="submission" date="2018-06" db="EMBL/GenBank/DDBJ databases">
        <title>Whole genome sequencing of Candida tropicalis (genome annotated by CSBL at Korea University).</title>
        <authorList>
            <person name="Ahn J."/>
        </authorList>
    </citation>
    <scope>NUCLEOTIDE SEQUENCE [LARGE SCALE GENOMIC DNA]</scope>
    <source>
        <strain evidence="6 7">ATCC 20962</strain>
    </source>
</reference>
<evidence type="ECO:0000256" key="4">
    <source>
        <dbReference type="RuleBase" id="RU366062"/>
    </source>
</evidence>
<dbReference type="STRING" id="5486.A0A367YQC4"/>
<dbReference type="EMBL" id="QLNQ01000001">
    <property type="protein sequence ID" value="RCK67212.1"/>
    <property type="molecule type" value="Genomic_DNA"/>
</dbReference>
<dbReference type="PANTHER" id="PTHR43400">
    <property type="entry name" value="FUMARATE REDUCTASE"/>
    <property type="match status" value="1"/>
</dbReference>
<accession>A0A367YQC4</accession>
<name>A0A367YQC4_9ASCO</name>
<evidence type="ECO:0000256" key="1">
    <source>
        <dbReference type="ARBA" id="ARBA00022630"/>
    </source>
</evidence>
<keyword evidence="3 4" id="KW-0560">Oxidoreductase</keyword>
<dbReference type="EC" id="1.3.1.6" evidence="4"/>